<dbReference type="eggNOG" id="COG0265">
    <property type="taxonomic scope" value="Bacteria"/>
</dbReference>
<dbReference type="EMBL" id="CP000089">
    <property type="protein sequence ID" value="AAZ47177.1"/>
    <property type="molecule type" value="Genomic_DNA"/>
</dbReference>
<gene>
    <name evidence="2" type="ordered locus">Daro_2442</name>
</gene>
<dbReference type="AlphaFoldDB" id="Q47DA4"/>
<dbReference type="HOGENOM" id="CLU_089567_0_0_4"/>
<evidence type="ECO:0000256" key="1">
    <source>
        <dbReference type="SAM" id="SignalP"/>
    </source>
</evidence>
<dbReference type="Gene3D" id="2.40.10.10">
    <property type="entry name" value="Trypsin-like serine proteases"/>
    <property type="match status" value="2"/>
</dbReference>
<dbReference type="STRING" id="159087.Daro_2442"/>
<feature type="signal peptide" evidence="1">
    <location>
        <begin position="1"/>
        <end position="29"/>
    </location>
</feature>
<dbReference type="InterPro" id="IPR009003">
    <property type="entry name" value="Peptidase_S1_PA"/>
</dbReference>
<reference evidence="2" key="1">
    <citation type="submission" date="2005-08" db="EMBL/GenBank/DDBJ databases">
        <title>Complete sequence of Dechloromonas aromatica RCB.</title>
        <authorList>
            <person name="Salinero K.K."/>
            <person name="Copeland A."/>
            <person name="Lucas S."/>
            <person name="Lapidus A."/>
            <person name="Barry K."/>
            <person name="Detter J.C."/>
            <person name="Glavina T."/>
            <person name="Hammon N."/>
            <person name="Israni S."/>
            <person name="Pitluck S."/>
            <person name="Di Bartolo G."/>
            <person name="Trong S."/>
            <person name="Schmutz J."/>
            <person name="Larimer F."/>
            <person name="Land M."/>
            <person name="Ivanova N."/>
            <person name="Richardson P."/>
        </authorList>
    </citation>
    <scope>NUCLEOTIDE SEQUENCE</scope>
    <source>
        <strain evidence="2">RCB</strain>
    </source>
</reference>
<sequence>MAYAPLLLKHFSSLLCLAGLLASPSSASADLAETIEKIKPSIVVVGSYKKTSSPAFTLRGTGFVVGNGNLVATNAHVVAEQSDPDGPILVIQARATNGDIQLRRAQKIASDKDHDLAILRVEGSPLPPFHLADNYRVREGQAVAFTGFPIGGALGFSPVTHRGIISAITPIAIPGGNAQQLNEKLIQRLKSGTFDILQLDATAYPGNSGSPVFDPETGEVLGIINMVFIKGSKEAILSQPSGITYAIPVRYLIDALRKF</sequence>
<dbReference type="KEGG" id="dar:Daro_2442"/>
<dbReference type="SUPFAM" id="SSF50494">
    <property type="entry name" value="Trypsin-like serine proteases"/>
    <property type="match status" value="1"/>
</dbReference>
<evidence type="ECO:0000313" key="2">
    <source>
        <dbReference type="EMBL" id="AAZ47177.1"/>
    </source>
</evidence>
<dbReference type="InterPro" id="IPR043504">
    <property type="entry name" value="Peptidase_S1_PA_chymotrypsin"/>
</dbReference>
<dbReference type="Pfam" id="PF13365">
    <property type="entry name" value="Trypsin_2"/>
    <property type="match status" value="1"/>
</dbReference>
<keyword evidence="1" id="KW-0732">Signal</keyword>
<name>Q47DA4_DECAR</name>
<proteinExistence type="predicted"/>
<dbReference type="PANTHER" id="PTHR43019">
    <property type="entry name" value="SERINE ENDOPROTEASE DEGS"/>
    <property type="match status" value="1"/>
</dbReference>
<dbReference type="PANTHER" id="PTHR43019:SF23">
    <property type="entry name" value="PROTEASE DO-LIKE 5, CHLOROPLASTIC"/>
    <property type="match status" value="1"/>
</dbReference>
<organism evidence="2">
    <name type="scientific">Dechloromonas aromatica (strain RCB)</name>
    <dbReference type="NCBI Taxonomy" id="159087"/>
    <lineage>
        <taxon>Bacteria</taxon>
        <taxon>Pseudomonadati</taxon>
        <taxon>Pseudomonadota</taxon>
        <taxon>Betaproteobacteria</taxon>
        <taxon>Rhodocyclales</taxon>
        <taxon>Azonexaceae</taxon>
        <taxon>Dechloromonas</taxon>
    </lineage>
</organism>
<feature type="chain" id="PRO_5004233379" evidence="1">
    <location>
        <begin position="30"/>
        <end position="259"/>
    </location>
</feature>
<accession>Q47DA4</accession>
<protein>
    <submittedName>
        <fullName evidence="2">Peptidase S1 and S6, chymotrypsin/Hap</fullName>
    </submittedName>
</protein>